<dbReference type="AlphaFoldDB" id="A0A6G1L6M9"/>
<feature type="transmembrane region" description="Helical" evidence="1">
    <location>
        <begin position="12"/>
        <end position="30"/>
    </location>
</feature>
<evidence type="ECO:0000313" key="3">
    <source>
        <dbReference type="Proteomes" id="UP000799436"/>
    </source>
</evidence>
<dbReference type="EMBL" id="ML995843">
    <property type="protein sequence ID" value="KAF2768591.1"/>
    <property type="molecule type" value="Genomic_DNA"/>
</dbReference>
<proteinExistence type="predicted"/>
<organism evidence="2 3">
    <name type="scientific">Teratosphaeria nubilosa</name>
    <dbReference type="NCBI Taxonomy" id="161662"/>
    <lineage>
        <taxon>Eukaryota</taxon>
        <taxon>Fungi</taxon>
        <taxon>Dikarya</taxon>
        <taxon>Ascomycota</taxon>
        <taxon>Pezizomycotina</taxon>
        <taxon>Dothideomycetes</taxon>
        <taxon>Dothideomycetidae</taxon>
        <taxon>Mycosphaerellales</taxon>
        <taxon>Teratosphaeriaceae</taxon>
        <taxon>Teratosphaeria</taxon>
    </lineage>
</organism>
<keyword evidence="1" id="KW-1133">Transmembrane helix</keyword>
<keyword evidence="1" id="KW-0812">Transmembrane</keyword>
<reference evidence="2" key="1">
    <citation type="journal article" date="2020" name="Stud. Mycol.">
        <title>101 Dothideomycetes genomes: a test case for predicting lifestyles and emergence of pathogens.</title>
        <authorList>
            <person name="Haridas S."/>
            <person name="Albert R."/>
            <person name="Binder M."/>
            <person name="Bloem J."/>
            <person name="Labutti K."/>
            <person name="Salamov A."/>
            <person name="Andreopoulos B."/>
            <person name="Baker S."/>
            <person name="Barry K."/>
            <person name="Bills G."/>
            <person name="Bluhm B."/>
            <person name="Cannon C."/>
            <person name="Castanera R."/>
            <person name="Culley D."/>
            <person name="Daum C."/>
            <person name="Ezra D."/>
            <person name="Gonzalez J."/>
            <person name="Henrissat B."/>
            <person name="Kuo A."/>
            <person name="Liang C."/>
            <person name="Lipzen A."/>
            <person name="Lutzoni F."/>
            <person name="Magnuson J."/>
            <person name="Mondo S."/>
            <person name="Nolan M."/>
            <person name="Ohm R."/>
            <person name="Pangilinan J."/>
            <person name="Park H.-J."/>
            <person name="Ramirez L."/>
            <person name="Alfaro M."/>
            <person name="Sun H."/>
            <person name="Tritt A."/>
            <person name="Yoshinaga Y."/>
            <person name="Zwiers L.-H."/>
            <person name="Turgeon B."/>
            <person name="Goodwin S."/>
            <person name="Spatafora J."/>
            <person name="Crous P."/>
            <person name="Grigoriev I."/>
        </authorList>
    </citation>
    <scope>NUCLEOTIDE SEQUENCE</scope>
    <source>
        <strain evidence="2">CBS 116005</strain>
    </source>
</reference>
<evidence type="ECO:0000313" key="2">
    <source>
        <dbReference type="EMBL" id="KAF2768591.1"/>
    </source>
</evidence>
<name>A0A6G1L6M9_9PEZI</name>
<sequence>MNPWLPDCAYRATIHYLLLVVFVPGAIGPSRWRQKAIRKRDLWKQTAALLRGLRPSPHHTARYSSIRSRFPCDFQLQHVRQSALVTMVLLAVPPSSVLIPKNYYSARCLPIDVGYGILPDLEFMARLSDILCGLLPSACTGGMFVVLRHGCKIVIRVTTVRTHLKPHLGGYFQPPGENS</sequence>
<gene>
    <name evidence="2" type="ORF">EJ03DRAFT_118488</name>
</gene>
<keyword evidence="1" id="KW-0472">Membrane</keyword>
<evidence type="ECO:0000256" key="1">
    <source>
        <dbReference type="SAM" id="Phobius"/>
    </source>
</evidence>
<dbReference type="Proteomes" id="UP000799436">
    <property type="component" value="Unassembled WGS sequence"/>
</dbReference>
<protein>
    <submittedName>
        <fullName evidence="2">Uncharacterized protein</fullName>
    </submittedName>
</protein>
<keyword evidence="3" id="KW-1185">Reference proteome</keyword>
<accession>A0A6G1L6M9</accession>